<dbReference type="AlphaFoldDB" id="A0A6B3VRJ1"/>
<dbReference type="PANTHER" id="PTHR31435:SF10">
    <property type="entry name" value="BSR4717 PROTEIN"/>
    <property type="match status" value="1"/>
</dbReference>
<evidence type="ECO:0000259" key="2">
    <source>
        <dbReference type="PROSITE" id="PS51729"/>
    </source>
</evidence>
<dbReference type="InterPro" id="IPR045057">
    <property type="entry name" value="Gcn5-rel_NAT"/>
</dbReference>
<evidence type="ECO:0000313" key="3">
    <source>
        <dbReference type="EMBL" id="MBA4536543.1"/>
    </source>
</evidence>
<evidence type="ECO:0000313" key="6">
    <source>
        <dbReference type="Proteomes" id="UP000570010"/>
    </source>
</evidence>
<organism evidence="4 5">
    <name type="scientific">Bacillus aquiflavi</name>
    <dbReference type="NCBI Taxonomy" id="2672567"/>
    <lineage>
        <taxon>Bacteria</taxon>
        <taxon>Bacillati</taxon>
        <taxon>Bacillota</taxon>
        <taxon>Bacilli</taxon>
        <taxon>Bacillales</taxon>
        <taxon>Bacillaceae</taxon>
        <taxon>Bacillus</taxon>
    </lineage>
</organism>
<proteinExistence type="predicted"/>
<evidence type="ECO:0000259" key="1">
    <source>
        <dbReference type="PROSITE" id="PS51186"/>
    </source>
</evidence>
<gene>
    <name evidence="4" type="ORF">G4D64_05070</name>
    <name evidence="3" type="ORF">H1Z61_05110</name>
</gene>
<keyword evidence="4" id="KW-0808">Transferase</keyword>
<dbReference type="SUPFAM" id="SSF55729">
    <property type="entry name" value="Acyl-CoA N-acyltransferases (Nat)"/>
    <property type="match status" value="1"/>
</dbReference>
<feature type="domain" description="N-acetyltransferase" evidence="1">
    <location>
        <begin position="1"/>
        <end position="91"/>
    </location>
</feature>
<accession>A0A6B3VRJ1</accession>
<dbReference type="Proteomes" id="UP000472971">
    <property type="component" value="Unassembled WGS sequence"/>
</dbReference>
<dbReference type="Gene3D" id="3.40.630.30">
    <property type="match status" value="1"/>
</dbReference>
<reference evidence="4 5" key="1">
    <citation type="submission" date="2020-02" db="EMBL/GenBank/DDBJ databases">
        <title>Bacillus aquiflavi sp. nov., isolated from yellow water of strong flavor Chinese baijiu in Yibin region of China.</title>
        <authorList>
            <person name="Xie J."/>
        </authorList>
    </citation>
    <scope>NUCLEOTIDE SEQUENCE [LARGE SCALE GENOMIC DNA]</scope>
    <source>
        <strain evidence="4 5">3H-10</strain>
    </source>
</reference>
<dbReference type="EMBL" id="JACEIO010000008">
    <property type="protein sequence ID" value="MBA4536543.1"/>
    <property type="molecule type" value="Genomic_DNA"/>
</dbReference>
<dbReference type="CDD" id="cd04301">
    <property type="entry name" value="NAT_SF"/>
    <property type="match status" value="1"/>
</dbReference>
<evidence type="ECO:0000313" key="4">
    <source>
        <dbReference type="EMBL" id="NEY80910.1"/>
    </source>
</evidence>
<protein>
    <submittedName>
        <fullName evidence="4">N-acetyltransferase</fullName>
    </submittedName>
</protein>
<dbReference type="RefSeq" id="WP_163240784.1">
    <property type="nucleotide sequence ID" value="NZ_CP082780.1"/>
</dbReference>
<comment type="caution">
    <text evidence="4">The sequence shown here is derived from an EMBL/GenBank/DDBJ whole genome shotgun (WGS) entry which is preliminary data.</text>
</comment>
<dbReference type="Proteomes" id="UP000570010">
    <property type="component" value="Unassembled WGS sequence"/>
</dbReference>
<reference evidence="3 6" key="2">
    <citation type="submission" date="2020-07" db="EMBL/GenBank/DDBJ databases">
        <authorList>
            <person name="Feng H."/>
        </authorList>
    </citation>
    <scope>NUCLEOTIDE SEQUENCE [LARGE SCALE GENOMIC DNA]</scope>
    <source>
        <strain evidence="6">s-12</strain>
        <strain evidence="3">S-12</strain>
    </source>
</reference>
<dbReference type="Pfam" id="PF14542">
    <property type="entry name" value="Acetyltransf_CG"/>
    <property type="match status" value="1"/>
</dbReference>
<dbReference type="InterPro" id="IPR000182">
    <property type="entry name" value="GNAT_dom"/>
</dbReference>
<feature type="domain" description="N-acetyltransferase" evidence="2">
    <location>
        <begin position="3"/>
        <end position="90"/>
    </location>
</feature>
<dbReference type="PROSITE" id="PS51186">
    <property type="entry name" value="GNAT"/>
    <property type="match status" value="1"/>
</dbReference>
<name>A0A6B3VRJ1_9BACI</name>
<keyword evidence="5" id="KW-1185">Reference proteome</keyword>
<dbReference type="PROSITE" id="PS51729">
    <property type="entry name" value="GNAT_YJDJ"/>
    <property type="match status" value="1"/>
</dbReference>
<dbReference type="InterPro" id="IPR016181">
    <property type="entry name" value="Acyl_CoA_acyltransferase"/>
</dbReference>
<dbReference type="GO" id="GO:0016747">
    <property type="term" value="F:acyltransferase activity, transferring groups other than amino-acyl groups"/>
    <property type="evidence" value="ECO:0007669"/>
    <property type="project" value="InterPro"/>
</dbReference>
<dbReference type="InterPro" id="IPR031165">
    <property type="entry name" value="GNAT_YJDJ"/>
</dbReference>
<evidence type="ECO:0000313" key="5">
    <source>
        <dbReference type="Proteomes" id="UP000472971"/>
    </source>
</evidence>
<dbReference type="PANTHER" id="PTHR31435">
    <property type="entry name" value="PROTEIN NATD1"/>
    <property type="match status" value="1"/>
</dbReference>
<sequence>MTKIQKGHNKFFIKEQGEMIAEITYEPLNDEQIDVNHTYVSERLRGQGIAEQLVDHVVELAREEGKKIVPTCWYVEVRLNRNEKYQDVLAK</sequence>
<dbReference type="EMBL" id="JAAIWN010000008">
    <property type="protein sequence ID" value="NEY80910.1"/>
    <property type="molecule type" value="Genomic_DNA"/>
</dbReference>